<dbReference type="GO" id="GO:0047499">
    <property type="term" value="F:calcium-independent phospholipase A2 activity"/>
    <property type="evidence" value="ECO:0000318"/>
    <property type="project" value="GO_Central"/>
</dbReference>
<sequence>MGYRVLSLDGGGGIRSIVQCVLLDEIEKQLYATPISDLFDYMIGSSTGGIVALSLATTNKTPLQMVDLFDKIAKKVYKTNTLYKLNCRANKYRNQEMIKLLSQTVSTNPEDVNSYKKVKVAVTSVLDESFQLGNEQKETLDYNEHIKPCIFPFYFRIPSIDSISEVRNASILDAGLATCATPSFFPSFKLGNNKYRDGALLNKNPCNIALSETKQLWNENNMDIFLSLGTGTTFKDSNILNNLNNNNNTTHKQNNGSISASQSFISSESEETYGGMIRENQWMNDISFRLNPELSKHISLDSSDESSRNLLKNESRSFILNNQIFNNLCSKLLSSLFYLDNVEIDKSSNQVRGIIKCRLKNVPSPIVNQLNIKSFITEQCDIELLDINLTPFSIPFKITSPPINNEIDIKCNLVCLNGRVNNTSISGSPFNLKKLNK</sequence>
<name>F1A3E8_DICPU</name>
<keyword evidence="2" id="KW-0378">Hydrolase</keyword>
<dbReference type="Pfam" id="PF01734">
    <property type="entry name" value="Patatin"/>
    <property type="match status" value="1"/>
</dbReference>
<feature type="domain" description="PNPLA" evidence="3">
    <location>
        <begin position="7"/>
        <end position="210"/>
    </location>
</feature>
<dbReference type="PROSITE" id="PS51635">
    <property type="entry name" value="PNPLA"/>
    <property type="match status" value="1"/>
</dbReference>
<dbReference type="SUPFAM" id="SSF52151">
    <property type="entry name" value="FabD/lysophospholipase-like"/>
    <property type="match status" value="1"/>
</dbReference>
<dbReference type="STRING" id="5786.F1A3E8"/>
<dbReference type="KEGG" id="dpp:DICPUDRAFT_93179"/>
<dbReference type="eggNOG" id="KOG4231">
    <property type="taxonomic scope" value="Eukaryota"/>
</dbReference>
<evidence type="ECO:0000313" key="5">
    <source>
        <dbReference type="Proteomes" id="UP000001064"/>
    </source>
</evidence>
<reference evidence="5" key="1">
    <citation type="journal article" date="2011" name="Genome Biol.">
        <title>Comparative genomics of the social amoebae Dictyostelium discoideum and Dictyostelium purpureum.</title>
        <authorList>
            <consortium name="US DOE Joint Genome Institute (JGI-PGF)"/>
            <person name="Sucgang R."/>
            <person name="Kuo A."/>
            <person name="Tian X."/>
            <person name="Salerno W."/>
            <person name="Parikh A."/>
            <person name="Feasley C.L."/>
            <person name="Dalin E."/>
            <person name="Tu H."/>
            <person name="Huang E."/>
            <person name="Barry K."/>
            <person name="Lindquist E."/>
            <person name="Shapiro H."/>
            <person name="Bruce D."/>
            <person name="Schmutz J."/>
            <person name="Salamov A."/>
            <person name="Fey P."/>
            <person name="Gaudet P."/>
            <person name="Anjard C."/>
            <person name="Babu M.M."/>
            <person name="Basu S."/>
            <person name="Bushmanova Y."/>
            <person name="van der Wel H."/>
            <person name="Katoh-Kurasawa M."/>
            <person name="Dinh C."/>
            <person name="Coutinho P.M."/>
            <person name="Saito T."/>
            <person name="Elias M."/>
            <person name="Schaap P."/>
            <person name="Kay R.R."/>
            <person name="Henrissat B."/>
            <person name="Eichinger L."/>
            <person name="Rivero F."/>
            <person name="Putnam N.H."/>
            <person name="West C.M."/>
            <person name="Loomis W.F."/>
            <person name="Chisholm R.L."/>
            <person name="Shaulsky G."/>
            <person name="Strassmann J.E."/>
            <person name="Queller D.C."/>
            <person name="Kuspa A."/>
            <person name="Grigoriev I.V."/>
        </authorList>
    </citation>
    <scope>NUCLEOTIDE SEQUENCE [LARGE SCALE GENOMIC DNA]</scope>
    <source>
        <strain evidence="5">QSDP1</strain>
    </source>
</reference>
<proteinExistence type="predicted"/>
<evidence type="ECO:0000256" key="2">
    <source>
        <dbReference type="PROSITE-ProRule" id="PRU01161"/>
    </source>
</evidence>
<keyword evidence="1 2" id="KW-0443">Lipid metabolism</keyword>
<accession>F1A3E8</accession>
<comment type="caution">
    <text evidence="2">Lacks conserved residue(s) required for the propagation of feature annotation.</text>
</comment>
<evidence type="ECO:0000256" key="1">
    <source>
        <dbReference type="ARBA" id="ARBA00023098"/>
    </source>
</evidence>
<dbReference type="GeneID" id="10506194"/>
<dbReference type="InterPro" id="IPR002641">
    <property type="entry name" value="PNPLA_dom"/>
</dbReference>
<dbReference type="InterPro" id="IPR016035">
    <property type="entry name" value="Acyl_Trfase/lysoPLipase"/>
</dbReference>
<dbReference type="Gene3D" id="3.40.1090.10">
    <property type="entry name" value="Cytosolic phospholipase A2 catalytic domain"/>
    <property type="match status" value="1"/>
</dbReference>
<dbReference type="InParanoid" id="F1A3E8"/>
<dbReference type="RefSeq" id="XP_003294192.1">
    <property type="nucleotide sequence ID" value="XM_003294144.1"/>
</dbReference>
<dbReference type="AlphaFoldDB" id="F1A3E8"/>
<evidence type="ECO:0000259" key="3">
    <source>
        <dbReference type="PROSITE" id="PS51635"/>
    </source>
</evidence>
<dbReference type="GO" id="GO:0019369">
    <property type="term" value="P:arachidonate metabolic process"/>
    <property type="evidence" value="ECO:0000318"/>
    <property type="project" value="GO_Central"/>
</dbReference>
<organism evidence="4 5">
    <name type="scientific">Dictyostelium purpureum</name>
    <name type="common">Slime mold</name>
    <dbReference type="NCBI Taxonomy" id="5786"/>
    <lineage>
        <taxon>Eukaryota</taxon>
        <taxon>Amoebozoa</taxon>
        <taxon>Evosea</taxon>
        <taxon>Eumycetozoa</taxon>
        <taxon>Dictyostelia</taxon>
        <taxon>Dictyosteliales</taxon>
        <taxon>Dictyosteliaceae</taxon>
        <taxon>Dictyostelium</taxon>
    </lineage>
</organism>
<dbReference type="CDD" id="cd07199">
    <property type="entry name" value="Pat17_PNPLA8_PNPLA9_like"/>
    <property type="match status" value="1"/>
</dbReference>
<dbReference type="PANTHER" id="PTHR24185:SF3">
    <property type="entry name" value="PATATIN FAMILY PROTEIN"/>
    <property type="match status" value="1"/>
</dbReference>
<dbReference type="OMA" id="GTIGREY"/>
<dbReference type="EMBL" id="GL871455">
    <property type="protein sequence ID" value="EGC29282.1"/>
    <property type="molecule type" value="Genomic_DNA"/>
</dbReference>
<feature type="active site" description="Nucleophile" evidence="2">
    <location>
        <position position="46"/>
    </location>
</feature>
<feature type="short sequence motif" description="GXSXG" evidence="2">
    <location>
        <begin position="44"/>
        <end position="48"/>
    </location>
</feature>
<keyword evidence="5" id="KW-1185">Reference proteome</keyword>
<protein>
    <recommendedName>
        <fullName evidence="3">PNPLA domain-containing protein</fullName>
    </recommendedName>
</protein>
<dbReference type="GO" id="GO:0016042">
    <property type="term" value="P:lipid catabolic process"/>
    <property type="evidence" value="ECO:0007669"/>
    <property type="project" value="UniProtKB-UniRule"/>
</dbReference>
<dbReference type="PANTHER" id="PTHR24185">
    <property type="entry name" value="CALCIUM-INDEPENDENT PHOSPHOLIPASE A2-GAMMA"/>
    <property type="match status" value="1"/>
</dbReference>
<feature type="active site" description="Proton acceptor" evidence="2">
    <location>
        <position position="197"/>
    </location>
</feature>
<dbReference type="Proteomes" id="UP000001064">
    <property type="component" value="Unassembled WGS sequence"/>
</dbReference>
<keyword evidence="2" id="KW-0442">Lipid degradation</keyword>
<feature type="short sequence motif" description="DGA/G" evidence="2">
    <location>
        <begin position="197"/>
        <end position="199"/>
    </location>
</feature>
<dbReference type="OrthoDB" id="19520at2759"/>
<evidence type="ECO:0000313" key="4">
    <source>
        <dbReference type="EMBL" id="EGC29282.1"/>
    </source>
</evidence>
<gene>
    <name evidence="4" type="ORF">DICPUDRAFT_93179</name>
</gene>
<dbReference type="VEuPathDB" id="AmoebaDB:DICPUDRAFT_93179"/>
<dbReference type="GO" id="GO:0016020">
    <property type="term" value="C:membrane"/>
    <property type="evidence" value="ECO:0000318"/>
    <property type="project" value="GO_Central"/>
</dbReference>